<dbReference type="PANTHER" id="PTHR35564">
    <property type="match status" value="1"/>
</dbReference>
<organism evidence="1 2">
    <name type="scientific">Massilia solisilvae</name>
    <dbReference type="NCBI Taxonomy" id="1811225"/>
    <lineage>
        <taxon>Bacteria</taxon>
        <taxon>Pseudomonadati</taxon>
        <taxon>Pseudomonadota</taxon>
        <taxon>Betaproteobacteria</taxon>
        <taxon>Burkholderiales</taxon>
        <taxon>Oxalobacteraceae</taxon>
        <taxon>Telluria group</taxon>
        <taxon>Massilia</taxon>
    </lineage>
</organism>
<evidence type="ECO:0000313" key="2">
    <source>
        <dbReference type="Proteomes" id="UP001205861"/>
    </source>
</evidence>
<dbReference type="InterPro" id="IPR010732">
    <property type="entry name" value="T6SS_TssG-like"/>
</dbReference>
<protein>
    <submittedName>
        <fullName evidence="1">Type VI secretion system baseplate subunit TssG</fullName>
    </submittedName>
</protein>
<dbReference type="Proteomes" id="UP001205861">
    <property type="component" value="Unassembled WGS sequence"/>
</dbReference>
<proteinExistence type="predicted"/>
<comment type="caution">
    <text evidence="1">The sequence shown here is derived from an EMBL/GenBank/DDBJ whole genome shotgun (WGS) entry which is preliminary data.</text>
</comment>
<accession>A0ABT2BM03</accession>
<name>A0ABT2BM03_9BURK</name>
<dbReference type="PANTHER" id="PTHR35564:SF4">
    <property type="entry name" value="CYTOPLASMIC PROTEIN"/>
    <property type="match status" value="1"/>
</dbReference>
<dbReference type="EMBL" id="JANUGV010000004">
    <property type="protein sequence ID" value="MCS0609529.1"/>
    <property type="molecule type" value="Genomic_DNA"/>
</dbReference>
<dbReference type="RefSeq" id="WP_258857183.1">
    <property type="nucleotide sequence ID" value="NZ_JANUGV010000004.1"/>
</dbReference>
<dbReference type="NCBIfam" id="TIGR03347">
    <property type="entry name" value="VI_chp_1"/>
    <property type="match status" value="1"/>
</dbReference>
<keyword evidence="2" id="KW-1185">Reference proteome</keyword>
<evidence type="ECO:0000313" key="1">
    <source>
        <dbReference type="EMBL" id="MCS0609529.1"/>
    </source>
</evidence>
<sequence>MPAAHGREHESVIERLLREPEQFGFFQAVRLALLWFAQQGVPAGQALERHLRFRNSVSLGFPASEIETVALLRGEDESGGQLHITPTFMGMLGTHGALPAHFTERVVAWQSGQQDEAPRAFLDLLSNRMLALFYESWRKYRVEHAVADGRDGFEPLLLALAGFYPGSALQNTDGLCDDAVAYYAGLIQQRPLSSRVLARILSSYLGVPLAVEEMADYWDVMAPGEQTCLGLANAALGDTAVAGARSWRPDLHVRVRIGPLDRAAYERFLPGRTGAVALEKMLCLFGVPTLVYTVALVLRAGEARPVQLGGSERTRLGLDSFMLDEPAPAERTDMRYQLRPLRPLRPPGGGA</sequence>
<dbReference type="Pfam" id="PF06996">
    <property type="entry name" value="T6SS_TssG"/>
    <property type="match status" value="1"/>
</dbReference>
<reference evidence="1 2" key="1">
    <citation type="submission" date="2022-08" db="EMBL/GenBank/DDBJ databases">
        <title>Reclassification of Massilia species as members of the genera Telluria, Duganella, Pseudoduganella, Mokoshia gen. nov. and Zemynaea gen. nov. using orthogonal and non-orthogonal genome-based approaches.</title>
        <authorList>
            <person name="Bowman J.P."/>
        </authorList>
    </citation>
    <scope>NUCLEOTIDE SEQUENCE [LARGE SCALE GENOMIC DNA]</scope>
    <source>
        <strain evidence="1 2">JCM 31607</strain>
    </source>
</reference>
<gene>
    <name evidence="1" type="primary">tssG</name>
    <name evidence="1" type="ORF">NX773_15265</name>
</gene>